<dbReference type="EMBL" id="CP092625">
    <property type="protein sequence ID" value="UMM43109.1"/>
    <property type="molecule type" value="Genomic_DNA"/>
</dbReference>
<dbReference type="Proteomes" id="UP000829354">
    <property type="component" value="Chromosome X"/>
</dbReference>
<evidence type="ECO:0000313" key="2">
    <source>
        <dbReference type="Proteomes" id="UP000829354"/>
    </source>
</evidence>
<gene>
    <name evidence="1" type="ORF">L5515_018714</name>
</gene>
<protein>
    <submittedName>
        <fullName evidence="1">Uncharacterized protein</fullName>
    </submittedName>
</protein>
<proteinExistence type="predicted"/>
<organism evidence="1 2">
    <name type="scientific">Caenorhabditis briggsae</name>
    <dbReference type="NCBI Taxonomy" id="6238"/>
    <lineage>
        <taxon>Eukaryota</taxon>
        <taxon>Metazoa</taxon>
        <taxon>Ecdysozoa</taxon>
        <taxon>Nematoda</taxon>
        <taxon>Chromadorea</taxon>
        <taxon>Rhabditida</taxon>
        <taxon>Rhabditina</taxon>
        <taxon>Rhabditomorpha</taxon>
        <taxon>Rhabditoidea</taxon>
        <taxon>Rhabditidae</taxon>
        <taxon>Peloderinae</taxon>
        <taxon>Caenorhabditis</taxon>
    </lineage>
</organism>
<name>A0AAE9FK25_CAEBR</name>
<dbReference type="AlphaFoldDB" id="A0AAE9FK25"/>
<reference evidence="1 2" key="1">
    <citation type="submission" date="2022-04" db="EMBL/GenBank/DDBJ databases">
        <title>Chromosome-level reference genomes for two strains of Caenorhabditis briggsae: an improved platform for comparative genomics.</title>
        <authorList>
            <person name="Stevens L."/>
            <person name="Andersen E."/>
        </authorList>
    </citation>
    <scope>NUCLEOTIDE SEQUENCE [LARGE SCALE GENOMIC DNA]</scope>
    <source>
        <strain evidence="1">VX34</strain>
        <tissue evidence="1">Whole-organism</tissue>
    </source>
</reference>
<keyword evidence="2" id="KW-1185">Reference proteome</keyword>
<evidence type="ECO:0000313" key="1">
    <source>
        <dbReference type="EMBL" id="UMM43109.1"/>
    </source>
</evidence>
<accession>A0AAE9FK25</accession>
<sequence length="196" mass="22961">MDQRRFNIADLNSHSNFKHEDNPKAKSTRIIDSGRTEYVKPNRDKKKCDEYYPKHYDDTTEDIPLLTETLKKYHTSSWTLTQWTLTLHRFPVPVLWIFIREDSKKMCRFSNFSVPLLLGSCNEQRLQYSAFTPGFGCCPVPVNEAPRGMIKITSSSDPTHHRFAYVDQFYTEHNPTNNWQCVVIFNNNHPAPGMRD</sequence>